<evidence type="ECO:0000313" key="10">
    <source>
        <dbReference type="Proteomes" id="UP001500454"/>
    </source>
</evidence>
<evidence type="ECO:0000256" key="6">
    <source>
        <dbReference type="ARBA" id="ARBA00023065"/>
    </source>
</evidence>
<keyword evidence="2" id="KW-0813">Transport</keyword>
<proteinExistence type="predicted"/>
<dbReference type="Pfam" id="PF02386">
    <property type="entry name" value="TrkH"/>
    <property type="match status" value="1"/>
</dbReference>
<gene>
    <name evidence="9" type="ORF">GCM10023186_10730</name>
</gene>
<feature type="transmembrane region" description="Helical" evidence="8">
    <location>
        <begin position="303"/>
        <end position="327"/>
    </location>
</feature>
<dbReference type="EMBL" id="BAABHA010000002">
    <property type="protein sequence ID" value="GAA4376658.1"/>
    <property type="molecule type" value="Genomic_DNA"/>
</dbReference>
<evidence type="ECO:0000313" key="9">
    <source>
        <dbReference type="EMBL" id="GAA4376658.1"/>
    </source>
</evidence>
<keyword evidence="6" id="KW-0406">Ion transport</keyword>
<dbReference type="InterPro" id="IPR003445">
    <property type="entry name" value="Cat_transpt"/>
</dbReference>
<comment type="caution">
    <text evidence="9">The sequence shown here is derived from an EMBL/GenBank/DDBJ whole genome shotgun (WGS) entry which is preliminary data.</text>
</comment>
<evidence type="ECO:0000256" key="3">
    <source>
        <dbReference type="ARBA" id="ARBA00022475"/>
    </source>
</evidence>
<feature type="transmembrane region" description="Helical" evidence="8">
    <location>
        <begin position="60"/>
        <end position="78"/>
    </location>
</feature>
<sequence length="607" mass="67108">MRRPQLSKYIHDHLLQEHRPRLLTRADTALFYLSLAGLLVFLYDLGFAHTEAAEHLLNGFYGVYTLCLMVILVARLFLLNRAGVPKGWVMVECLLIGLAGYGVFLSFFPESFVLDDTLLGRYVEQDLLILGVLLYIFLIELSRRSLNFYRLQYNPALLFMSSFVVLIFLGMGLLLLPRATTAGISPLDALFTSASAVCVTGLVSVDTATVFTTFGKVVILMLIQLGGLGIMTFTSFLTLFFQRSSSFQNQLFMQGLINEESIGNTMRTIGNIVWITFLVEFLGACLIYASIGPADIPRLHDRLGFAIFHSVSAFCNAGFSTLSAGLYDTGYRFNYGLQLVVIALIIVGGIGFPIIFNLYRYLRETGRSRWRQFYHRERYVHTTRIINVNTKIVLLTSAALLVAGTLLYFVLEYNSTLREHSGLGKFVAALFGGVTPRTAGFNTVDMTQMGLPIVLVYLLLMWIGASPGSTGGGIKTTTFALAFLNIYSIARGKERLEAFGRQVPSKSVQQAFAVIMLSFLVIGLCTLLVAMFNPEIPLIKVAFEAFSAYSTVGLSLNITSSLSAGSKVVIMITMFLGRVGTFTLIAGVVSKANDLHYRYPTENIIIT</sequence>
<name>A0ABP8IW60_9BACT</name>
<feature type="transmembrane region" description="Helical" evidence="8">
    <location>
        <begin position="392"/>
        <end position="411"/>
    </location>
</feature>
<feature type="transmembrane region" description="Helical" evidence="8">
    <location>
        <begin position="87"/>
        <end position="107"/>
    </location>
</feature>
<keyword evidence="5 8" id="KW-1133">Transmembrane helix</keyword>
<feature type="transmembrane region" description="Helical" evidence="8">
    <location>
        <begin position="568"/>
        <end position="589"/>
    </location>
</feature>
<dbReference type="RefSeq" id="WP_345222075.1">
    <property type="nucleotide sequence ID" value="NZ_BAABHA010000002.1"/>
</dbReference>
<evidence type="ECO:0000256" key="2">
    <source>
        <dbReference type="ARBA" id="ARBA00022448"/>
    </source>
</evidence>
<dbReference type="PANTHER" id="PTHR32024:SF1">
    <property type="entry name" value="KTR SYSTEM POTASSIUM UPTAKE PROTEIN B"/>
    <property type="match status" value="1"/>
</dbReference>
<keyword evidence="10" id="KW-1185">Reference proteome</keyword>
<accession>A0ABP8IW60</accession>
<feature type="transmembrane region" description="Helical" evidence="8">
    <location>
        <begin position="217"/>
        <end position="241"/>
    </location>
</feature>
<comment type="subcellular location">
    <subcellularLocation>
        <location evidence="1">Cell membrane</location>
        <topology evidence="1">Multi-pass membrane protein</topology>
    </subcellularLocation>
</comment>
<feature type="transmembrane region" description="Helical" evidence="8">
    <location>
        <begin position="182"/>
        <end position="205"/>
    </location>
</feature>
<evidence type="ECO:0000256" key="1">
    <source>
        <dbReference type="ARBA" id="ARBA00004651"/>
    </source>
</evidence>
<keyword evidence="4 8" id="KW-0812">Transmembrane</keyword>
<protein>
    <submittedName>
        <fullName evidence="9">Potassium transporter TrkG</fullName>
    </submittedName>
</protein>
<keyword evidence="3" id="KW-1003">Cell membrane</keyword>
<feature type="transmembrane region" description="Helical" evidence="8">
    <location>
        <begin position="339"/>
        <end position="362"/>
    </location>
</feature>
<evidence type="ECO:0000256" key="4">
    <source>
        <dbReference type="ARBA" id="ARBA00022692"/>
    </source>
</evidence>
<feature type="transmembrane region" description="Helical" evidence="8">
    <location>
        <begin position="449"/>
        <end position="466"/>
    </location>
</feature>
<feature type="transmembrane region" description="Helical" evidence="8">
    <location>
        <begin position="29"/>
        <end position="48"/>
    </location>
</feature>
<feature type="transmembrane region" description="Helical" evidence="8">
    <location>
        <begin position="511"/>
        <end position="532"/>
    </location>
</feature>
<feature type="transmembrane region" description="Helical" evidence="8">
    <location>
        <begin position="155"/>
        <end position="176"/>
    </location>
</feature>
<evidence type="ECO:0000256" key="7">
    <source>
        <dbReference type="ARBA" id="ARBA00023136"/>
    </source>
</evidence>
<evidence type="ECO:0000256" key="8">
    <source>
        <dbReference type="SAM" id="Phobius"/>
    </source>
</evidence>
<feature type="transmembrane region" description="Helical" evidence="8">
    <location>
        <begin position="127"/>
        <end position="143"/>
    </location>
</feature>
<evidence type="ECO:0000256" key="5">
    <source>
        <dbReference type="ARBA" id="ARBA00022989"/>
    </source>
</evidence>
<dbReference type="PANTHER" id="PTHR32024">
    <property type="entry name" value="TRK SYSTEM POTASSIUM UPTAKE PROTEIN TRKG-RELATED"/>
    <property type="match status" value="1"/>
</dbReference>
<feature type="transmembrane region" description="Helical" evidence="8">
    <location>
        <begin position="272"/>
        <end position="291"/>
    </location>
</feature>
<reference evidence="10" key="1">
    <citation type="journal article" date="2019" name="Int. J. Syst. Evol. Microbiol.">
        <title>The Global Catalogue of Microorganisms (GCM) 10K type strain sequencing project: providing services to taxonomists for standard genome sequencing and annotation.</title>
        <authorList>
            <consortium name="The Broad Institute Genomics Platform"/>
            <consortium name="The Broad Institute Genome Sequencing Center for Infectious Disease"/>
            <person name="Wu L."/>
            <person name="Ma J."/>
        </authorList>
    </citation>
    <scope>NUCLEOTIDE SEQUENCE [LARGE SCALE GENOMIC DNA]</scope>
    <source>
        <strain evidence="10">JCM 17924</strain>
    </source>
</reference>
<organism evidence="9 10">
    <name type="scientific">Hymenobacter koreensis</name>
    <dbReference type="NCBI Taxonomy" id="1084523"/>
    <lineage>
        <taxon>Bacteria</taxon>
        <taxon>Pseudomonadati</taxon>
        <taxon>Bacteroidota</taxon>
        <taxon>Cytophagia</taxon>
        <taxon>Cytophagales</taxon>
        <taxon>Hymenobacteraceae</taxon>
        <taxon>Hymenobacter</taxon>
    </lineage>
</organism>
<dbReference type="Proteomes" id="UP001500454">
    <property type="component" value="Unassembled WGS sequence"/>
</dbReference>
<keyword evidence="7 8" id="KW-0472">Membrane</keyword>